<feature type="region of interest" description="Disordered" evidence="1">
    <location>
        <begin position="148"/>
        <end position="168"/>
    </location>
</feature>
<accession>A0A8H5LUF7</accession>
<dbReference type="OrthoDB" id="3171385at2759"/>
<dbReference type="AlphaFoldDB" id="A0A8H5LUF7"/>
<dbReference type="EMBL" id="JAACJP010000052">
    <property type="protein sequence ID" value="KAF5370475.1"/>
    <property type="molecule type" value="Genomic_DNA"/>
</dbReference>
<keyword evidence="3" id="KW-1185">Reference proteome</keyword>
<evidence type="ECO:0000256" key="1">
    <source>
        <dbReference type="SAM" id="MobiDB-lite"/>
    </source>
</evidence>
<reference evidence="2 3" key="1">
    <citation type="journal article" date="2020" name="ISME J.">
        <title>Uncovering the hidden diversity of litter-decomposition mechanisms in mushroom-forming fungi.</title>
        <authorList>
            <person name="Floudas D."/>
            <person name="Bentzer J."/>
            <person name="Ahren D."/>
            <person name="Johansson T."/>
            <person name="Persson P."/>
            <person name="Tunlid A."/>
        </authorList>
    </citation>
    <scope>NUCLEOTIDE SEQUENCE [LARGE SCALE GENOMIC DNA]</scope>
    <source>
        <strain evidence="2 3">CBS 661.87</strain>
    </source>
</reference>
<dbReference type="Proteomes" id="UP000565441">
    <property type="component" value="Unassembled WGS sequence"/>
</dbReference>
<organism evidence="2 3">
    <name type="scientific">Tricholomella constricta</name>
    <dbReference type="NCBI Taxonomy" id="117010"/>
    <lineage>
        <taxon>Eukaryota</taxon>
        <taxon>Fungi</taxon>
        <taxon>Dikarya</taxon>
        <taxon>Basidiomycota</taxon>
        <taxon>Agaricomycotina</taxon>
        <taxon>Agaricomycetes</taxon>
        <taxon>Agaricomycetidae</taxon>
        <taxon>Agaricales</taxon>
        <taxon>Tricholomatineae</taxon>
        <taxon>Lyophyllaceae</taxon>
        <taxon>Tricholomella</taxon>
    </lineage>
</organism>
<proteinExistence type="predicted"/>
<comment type="caution">
    <text evidence="2">The sequence shown here is derived from an EMBL/GenBank/DDBJ whole genome shotgun (WGS) entry which is preliminary data.</text>
</comment>
<gene>
    <name evidence="2" type="ORF">D9615_009747</name>
</gene>
<name>A0A8H5LUF7_9AGAR</name>
<sequence>MFRCDCLNGDSVNYFYGTLFRQRPAPVAINLAMSTPVAKPGPVSQLCDYCDQRPRFANYRYCSKTCASQAGSASRNNGTNLKNMCIHCNQKPKFQGHDFCGKRCAGLANTQARQGRGSGQPHSQGTASSNQITFDPMQIIRFNSATALQGAKPPSSAAELATTRQTTTPQAIMPQITTPQDITPQGKSLLQAQMPIAFPTSVKKAASNAECRISGCGKPVYVDANGIETKYCSQAHRQYVVNSPFNVHFGWDC</sequence>
<evidence type="ECO:0000313" key="2">
    <source>
        <dbReference type="EMBL" id="KAF5370475.1"/>
    </source>
</evidence>
<evidence type="ECO:0000313" key="3">
    <source>
        <dbReference type="Proteomes" id="UP000565441"/>
    </source>
</evidence>
<protein>
    <submittedName>
        <fullName evidence="2">Uncharacterized protein</fullName>
    </submittedName>
</protein>